<evidence type="ECO:0000259" key="3">
    <source>
        <dbReference type="Pfam" id="PF24460"/>
    </source>
</evidence>
<keyword evidence="2" id="KW-1133">Transmembrane helix</keyword>
<dbReference type="OrthoDB" id="204947at2157"/>
<keyword evidence="2" id="KW-0812">Transmembrane</keyword>
<comment type="caution">
    <text evidence="4">The sequence shown here is derived from an EMBL/GenBank/DDBJ whole genome shotgun (WGS) entry which is preliminary data.</text>
</comment>
<evidence type="ECO:0000256" key="2">
    <source>
        <dbReference type="SAM" id="Phobius"/>
    </source>
</evidence>
<evidence type="ECO:0000256" key="1">
    <source>
        <dbReference type="SAM" id="MobiDB-lite"/>
    </source>
</evidence>
<feature type="compositionally biased region" description="Basic and acidic residues" evidence="1">
    <location>
        <begin position="152"/>
        <end position="161"/>
    </location>
</feature>
<dbReference type="RefSeq" id="WP_142443442.1">
    <property type="nucleotide sequence ID" value="NZ_SESI01000002.1"/>
</dbReference>
<feature type="transmembrane region" description="Helical" evidence="2">
    <location>
        <begin position="12"/>
        <end position="31"/>
    </location>
</feature>
<feature type="region of interest" description="Disordered" evidence="1">
    <location>
        <begin position="137"/>
        <end position="161"/>
    </location>
</feature>
<organism evidence="4 5">
    <name type="scientific">Halonotius roseus</name>
    <dbReference type="NCBI Taxonomy" id="2511997"/>
    <lineage>
        <taxon>Archaea</taxon>
        <taxon>Methanobacteriati</taxon>
        <taxon>Methanobacteriota</taxon>
        <taxon>Stenosarchaea group</taxon>
        <taxon>Halobacteria</taxon>
        <taxon>Halobacteriales</taxon>
        <taxon>Haloferacaceae</taxon>
        <taxon>Halonotius</taxon>
    </lineage>
</organism>
<dbReference type="AlphaFoldDB" id="A0A544QN59"/>
<reference evidence="4 5" key="1">
    <citation type="submission" date="2019-02" db="EMBL/GenBank/DDBJ databases">
        <title>Halonotius sp. a new haloqrchaeon isolated from saline water.</title>
        <authorList>
            <person name="Duran-Viseras A."/>
            <person name="Sanchez-Porro C."/>
            <person name="Ventosa A."/>
        </authorList>
    </citation>
    <scope>NUCLEOTIDE SEQUENCE [LARGE SCALE GENOMIC DNA]</scope>
    <source>
        <strain evidence="4 5">F9-27</strain>
    </source>
</reference>
<name>A0A544QN59_9EURY</name>
<dbReference type="Proteomes" id="UP000315385">
    <property type="component" value="Unassembled WGS sequence"/>
</dbReference>
<dbReference type="EMBL" id="SESI01000002">
    <property type="protein sequence ID" value="TQQ80320.1"/>
    <property type="molecule type" value="Genomic_DNA"/>
</dbReference>
<gene>
    <name evidence="4" type="ORF">EWF95_07435</name>
</gene>
<sequence>MDSARRRVVVTTLLALGGAMIGVPGVGHAYLRRWKRSLLWLTVTLGAGILLLSYYVPNPATLDPFDFGAIPMEVRLTLFVITAVSVFDATLLAYLEGRSSSGIGTDETVEEDGTRSCPHCGKPTDDDLDFCTWCTEPLDGDTVDNTPEENTAEERSQPDEP</sequence>
<evidence type="ECO:0000313" key="5">
    <source>
        <dbReference type="Proteomes" id="UP000315385"/>
    </source>
</evidence>
<evidence type="ECO:0000313" key="4">
    <source>
        <dbReference type="EMBL" id="TQQ80320.1"/>
    </source>
</evidence>
<dbReference type="InterPro" id="IPR055997">
    <property type="entry name" value="DUF7575"/>
</dbReference>
<feature type="domain" description="DUF7575" evidence="3">
    <location>
        <begin position="113"/>
        <end position="139"/>
    </location>
</feature>
<keyword evidence="5" id="KW-1185">Reference proteome</keyword>
<protein>
    <recommendedName>
        <fullName evidence="3">DUF7575 domain-containing protein</fullName>
    </recommendedName>
</protein>
<accession>A0A544QN59</accession>
<feature type="compositionally biased region" description="Acidic residues" evidence="1">
    <location>
        <begin position="138"/>
        <end position="151"/>
    </location>
</feature>
<proteinExistence type="predicted"/>
<keyword evidence="2" id="KW-0472">Membrane</keyword>
<feature type="transmembrane region" description="Helical" evidence="2">
    <location>
        <begin position="38"/>
        <end position="56"/>
    </location>
</feature>
<dbReference type="Pfam" id="PF24460">
    <property type="entry name" value="DUF7575"/>
    <property type="match status" value="1"/>
</dbReference>
<feature type="transmembrane region" description="Helical" evidence="2">
    <location>
        <begin position="76"/>
        <end position="95"/>
    </location>
</feature>